<evidence type="ECO:0000313" key="3">
    <source>
        <dbReference type="Proteomes" id="UP000002866"/>
    </source>
</evidence>
<dbReference type="SUPFAM" id="SSF51695">
    <property type="entry name" value="PLC-like phosphodiesterases"/>
    <property type="match status" value="1"/>
</dbReference>
<dbReference type="KEGG" id="tbl:TBLA_0G03650"/>
<evidence type="ECO:0000259" key="1">
    <source>
        <dbReference type="SMART" id="SM00148"/>
    </source>
</evidence>
<dbReference type="eggNOG" id="ENOG502QUGH">
    <property type="taxonomic scope" value="Eukaryota"/>
</dbReference>
<dbReference type="EMBL" id="HE806322">
    <property type="protein sequence ID" value="CCH62299.1"/>
    <property type="molecule type" value="Genomic_DNA"/>
</dbReference>
<dbReference type="GeneID" id="14497431"/>
<dbReference type="GO" id="GO:0006629">
    <property type="term" value="P:lipid metabolic process"/>
    <property type="evidence" value="ECO:0007669"/>
    <property type="project" value="InterPro"/>
</dbReference>
<evidence type="ECO:0000313" key="2">
    <source>
        <dbReference type="EMBL" id="CCH62299.1"/>
    </source>
</evidence>
<dbReference type="Proteomes" id="UP000002866">
    <property type="component" value="Chromosome 7"/>
</dbReference>
<dbReference type="STRING" id="1071380.I2H7E7"/>
<dbReference type="OMA" id="IDYAGMN"/>
<dbReference type="GO" id="GO:0008081">
    <property type="term" value="F:phosphoric diester hydrolase activity"/>
    <property type="evidence" value="ECO:0007669"/>
    <property type="project" value="InterPro"/>
</dbReference>
<dbReference type="AlphaFoldDB" id="I2H7E7"/>
<dbReference type="SMART" id="SM00148">
    <property type="entry name" value="PLCXc"/>
    <property type="match status" value="1"/>
</dbReference>
<dbReference type="PROSITE" id="PS50007">
    <property type="entry name" value="PIPLC_X_DOMAIN"/>
    <property type="match status" value="1"/>
</dbReference>
<name>I2H7E7_HENB6</name>
<feature type="domain" description="Phosphatidylinositol-specific phospholipase C X" evidence="1">
    <location>
        <begin position="18"/>
        <end position="175"/>
    </location>
</feature>
<dbReference type="CDD" id="cd08586">
    <property type="entry name" value="PI-PLCc_BcPLC_like"/>
    <property type="match status" value="1"/>
</dbReference>
<accession>I2H7E7</accession>
<dbReference type="PANTHER" id="PTHR13593:SF113">
    <property type="entry name" value="SI:DKEY-266F7.9"/>
    <property type="match status" value="1"/>
</dbReference>
<gene>
    <name evidence="2" type="primary">TBLA0G03650</name>
    <name evidence="2" type="ORF">TBLA_0G03650</name>
</gene>
<dbReference type="RefSeq" id="XP_004181818.1">
    <property type="nucleotide sequence ID" value="XM_004181770.1"/>
</dbReference>
<dbReference type="InParanoid" id="I2H7E7"/>
<proteinExistence type="predicted"/>
<dbReference type="InterPro" id="IPR051057">
    <property type="entry name" value="PI-PLC_domain"/>
</dbReference>
<dbReference type="Gene3D" id="3.20.20.190">
    <property type="entry name" value="Phosphatidylinositol (PI) phosphodiesterase"/>
    <property type="match status" value="1"/>
</dbReference>
<dbReference type="OrthoDB" id="1046782at2759"/>
<dbReference type="HOGENOM" id="CLU_024117_3_1_1"/>
<sequence length="308" mass="35466">MVNYNEWMSQLNGDVNVGHLSIPGTHNSAASHTAMPSVKCQDKSITEQLNNGVRFFDIRLGKFFFKDKDTDGDGHDDYNSNDLQVIHGKFPVKMPFPLEFSKVLEEFYSFLDENPKESCIVSLKQEGSNSWDNDNDEFGNFIWNNYISKNEDKWYLNNQLPNLNDCRGKIILFRRFGIKDENKANNYGIEASYWSYNTTDEDRGSFRVQDFCEINDRAAIDQKADHVKQFMTTATEYNGTQSSNPKLFLNFCSGANFFDHQCWPEEIANRIETCGIQDNVKRGCGIVIVDYAGKNDWSIVKRMVDSNF</sequence>
<dbReference type="InterPro" id="IPR000909">
    <property type="entry name" value="PLipase_C_PInositol-sp_X_dom"/>
</dbReference>
<reference evidence="2 3" key="1">
    <citation type="journal article" date="2011" name="Proc. Natl. Acad. Sci. U.S.A.">
        <title>Evolutionary erosion of yeast sex chromosomes by mating-type switching accidents.</title>
        <authorList>
            <person name="Gordon J.L."/>
            <person name="Armisen D."/>
            <person name="Proux-Wera E."/>
            <person name="Oheigeartaigh S.S."/>
            <person name="Byrne K.P."/>
            <person name="Wolfe K.H."/>
        </authorList>
    </citation>
    <scope>NUCLEOTIDE SEQUENCE [LARGE SCALE GENOMIC DNA]</scope>
    <source>
        <strain evidence="3">ATCC 34711 / CBS 6284 / DSM 70876 / NBRC 10599 / NRRL Y-10934 / UCD 77-7</strain>
    </source>
</reference>
<dbReference type="PANTHER" id="PTHR13593">
    <property type="match status" value="1"/>
</dbReference>
<dbReference type="InterPro" id="IPR017946">
    <property type="entry name" value="PLC-like_Pdiesterase_TIM-brl"/>
</dbReference>
<dbReference type="Pfam" id="PF00388">
    <property type="entry name" value="PI-PLC-X"/>
    <property type="match status" value="1"/>
</dbReference>
<organism evidence="2 3">
    <name type="scientific">Henningerozyma blattae (strain ATCC 34711 / CBS 6284 / DSM 70876 / NBRC 10599 / NRRL Y-10934 / UCD 77-7)</name>
    <name type="common">Yeast</name>
    <name type="synonym">Tetrapisispora blattae</name>
    <dbReference type="NCBI Taxonomy" id="1071380"/>
    <lineage>
        <taxon>Eukaryota</taxon>
        <taxon>Fungi</taxon>
        <taxon>Dikarya</taxon>
        <taxon>Ascomycota</taxon>
        <taxon>Saccharomycotina</taxon>
        <taxon>Saccharomycetes</taxon>
        <taxon>Saccharomycetales</taxon>
        <taxon>Saccharomycetaceae</taxon>
        <taxon>Henningerozyma</taxon>
    </lineage>
</organism>
<protein>
    <recommendedName>
        <fullName evidence="1">Phosphatidylinositol-specific phospholipase C X domain-containing protein</fullName>
    </recommendedName>
</protein>
<keyword evidence="3" id="KW-1185">Reference proteome</keyword>